<dbReference type="Pfam" id="PF14219">
    <property type="entry name" value="DUF4328"/>
    <property type="match status" value="1"/>
</dbReference>
<evidence type="ECO:0000313" key="4">
    <source>
        <dbReference type="Proteomes" id="UP000037432"/>
    </source>
</evidence>
<dbReference type="RefSeq" id="WP_048579887.1">
    <property type="nucleotide sequence ID" value="NZ_LFNT01000003.1"/>
</dbReference>
<name>A0A0J8CF89_STRVR</name>
<feature type="transmembrane region" description="Helical" evidence="1">
    <location>
        <begin position="176"/>
        <end position="195"/>
    </location>
</feature>
<evidence type="ECO:0000259" key="2">
    <source>
        <dbReference type="Pfam" id="PF14219"/>
    </source>
</evidence>
<evidence type="ECO:0000256" key="1">
    <source>
        <dbReference type="SAM" id="Phobius"/>
    </source>
</evidence>
<keyword evidence="1" id="KW-0812">Transmembrane</keyword>
<comment type="caution">
    <text evidence="3">The sequence shown here is derived from an EMBL/GenBank/DDBJ whole genome shotgun (WGS) entry which is preliminary data.</text>
</comment>
<dbReference type="AlphaFoldDB" id="A0A0J8CF89"/>
<dbReference type="OrthoDB" id="4174975at2"/>
<keyword evidence="1" id="KW-1133">Transmembrane helix</keyword>
<feature type="domain" description="DUF4328" evidence="2">
    <location>
        <begin position="88"/>
        <end position="238"/>
    </location>
</feature>
<dbReference type="EMBL" id="LFNT01000003">
    <property type="protein sequence ID" value="KMS76620.1"/>
    <property type="molecule type" value="Genomic_DNA"/>
</dbReference>
<proteinExistence type="predicted"/>
<feature type="transmembrane region" description="Helical" evidence="1">
    <location>
        <begin position="216"/>
        <end position="236"/>
    </location>
</feature>
<dbReference type="Proteomes" id="UP000037432">
    <property type="component" value="Unassembled WGS sequence"/>
</dbReference>
<sequence>MLCMRCRHFEAAEDGVVCPHCAAAGAPLMAPPHGHNARLSSPVGLGRAVAVLLGLVIATDLFAVWADVMTYDVLGTLVDGDFSEDVQRKAERADSLFAAAGVAQTVALVCTAVVFLVWFHRVRVNAEVFNPFGHRKKRGWAVGGWFVPVVNLWFPRRIALDVWDASGPWEAPRSHGLLNGWWAAWVVSLLAGRVASTTYRKAETVPEMRRAAGQVLFADAVDIVAAVLAILFVLALTRMQDAKARSGPVLPVPVTG</sequence>
<accession>A0A0J8CF89</accession>
<protein>
    <recommendedName>
        <fullName evidence="2">DUF4328 domain-containing protein</fullName>
    </recommendedName>
</protein>
<evidence type="ECO:0000313" key="3">
    <source>
        <dbReference type="EMBL" id="KMS76620.1"/>
    </source>
</evidence>
<gene>
    <name evidence="3" type="ORF">ACM01_04935</name>
</gene>
<dbReference type="PATRIC" id="fig|1938.3.peg.4903"/>
<dbReference type="InterPro" id="IPR025565">
    <property type="entry name" value="DUF4328"/>
</dbReference>
<organism evidence="3 4">
    <name type="scientific">Streptomyces viridochromogenes</name>
    <dbReference type="NCBI Taxonomy" id="1938"/>
    <lineage>
        <taxon>Bacteria</taxon>
        <taxon>Bacillati</taxon>
        <taxon>Actinomycetota</taxon>
        <taxon>Actinomycetes</taxon>
        <taxon>Kitasatosporales</taxon>
        <taxon>Streptomycetaceae</taxon>
        <taxon>Streptomyces</taxon>
    </lineage>
</organism>
<reference evidence="3 4" key="1">
    <citation type="submission" date="2015-06" db="EMBL/GenBank/DDBJ databases">
        <authorList>
            <person name="Ju K.-S."/>
            <person name="Doroghazi J.R."/>
            <person name="Metcalf W.W."/>
        </authorList>
    </citation>
    <scope>NUCLEOTIDE SEQUENCE [LARGE SCALE GENOMIC DNA]</scope>
    <source>
        <strain evidence="3 4">NRRL 3414</strain>
    </source>
</reference>
<feature type="transmembrane region" description="Helical" evidence="1">
    <location>
        <begin position="48"/>
        <end position="66"/>
    </location>
</feature>
<feature type="transmembrane region" description="Helical" evidence="1">
    <location>
        <begin position="139"/>
        <end position="156"/>
    </location>
</feature>
<feature type="transmembrane region" description="Helical" evidence="1">
    <location>
        <begin position="96"/>
        <end position="119"/>
    </location>
</feature>
<keyword evidence="1" id="KW-0472">Membrane</keyword>